<comment type="subcellular location">
    <subcellularLocation>
        <location evidence="1">Membrane</location>
        <topology evidence="1">Multi-pass membrane protein</topology>
    </subcellularLocation>
</comment>
<evidence type="ECO:0000256" key="7">
    <source>
        <dbReference type="ARBA" id="ARBA00023303"/>
    </source>
</evidence>
<feature type="domain" description="Potassium channel" evidence="11">
    <location>
        <begin position="411"/>
        <end position="478"/>
    </location>
</feature>
<dbReference type="EMBL" id="GL883100">
    <property type="protein sequence ID" value="EGG08551.1"/>
    <property type="molecule type" value="Genomic_DNA"/>
</dbReference>
<proteinExistence type="inferred from homology"/>
<keyword evidence="6 10" id="KW-0472">Membrane</keyword>
<evidence type="ECO:0000259" key="11">
    <source>
        <dbReference type="Pfam" id="PF07885"/>
    </source>
</evidence>
<dbReference type="GO" id="GO:0030322">
    <property type="term" value="P:stabilization of membrane potential"/>
    <property type="evidence" value="ECO:0007669"/>
    <property type="project" value="TreeGrafter"/>
</dbReference>
<dbReference type="KEGG" id="mlr:MELLADRAFT_84751"/>
<evidence type="ECO:0000256" key="8">
    <source>
        <dbReference type="RuleBase" id="RU003857"/>
    </source>
</evidence>
<dbReference type="PANTHER" id="PTHR11003:SF342">
    <property type="entry name" value="OUTWARD-RECTIFIER POTASSIUM CHANNEL TOK1"/>
    <property type="match status" value="1"/>
</dbReference>
<feature type="transmembrane region" description="Helical" evidence="10">
    <location>
        <begin position="256"/>
        <end position="276"/>
    </location>
</feature>
<organism evidence="13">
    <name type="scientific">Melampsora larici-populina (strain 98AG31 / pathotype 3-4-7)</name>
    <name type="common">Poplar leaf rust fungus</name>
    <dbReference type="NCBI Taxonomy" id="747676"/>
    <lineage>
        <taxon>Eukaryota</taxon>
        <taxon>Fungi</taxon>
        <taxon>Dikarya</taxon>
        <taxon>Basidiomycota</taxon>
        <taxon>Pucciniomycotina</taxon>
        <taxon>Pucciniomycetes</taxon>
        <taxon>Pucciniales</taxon>
        <taxon>Melampsoraceae</taxon>
        <taxon>Melampsora</taxon>
    </lineage>
</organism>
<dbReference type="AlphaFoldDB" id="F4RG55"/>
<keyword evidence="2 8" id="KW-0813">Transport</keyword>
<reference evidence="13" key="1">
    <citation type="journal article" date="2011" name="Proc. Natl. Acad. Sci. U.S.A.">
        <title>Obligate biotrophy features unraveled by the genomic analysis of rust fungi.</title>
        <authorList>
            <person name="Duplessis S."/>
            <person name="Cuomo C.A."/>
            <person name="Lin Y.-C."/>
            <person name="Aerts A."/>
            <person name="Tisserant E."/>
            <person name="Veneault-Fourrey C."/>
            <person name="Joly D.L."/>
            <person name="Hacquard S."/>
            <person name="Amselem J."/>
            <person name="Cantarel B.L."/>
            <person name="Chiu R."/>
            <person name="Coutinho P.M."/>
            <person name="Feau N."/>
            <person name="Field M."/>
            <person name="Frey P."/>
            <person name="Gelhaye E."/>
            <person name="Goldberg J."/>
            <person name="Grabherr M.G."/>
            <person name="Kodira C.D."/>
            <person name="Kohler A."/>
            <person name="Kuees U."/>
            <person name="Lindquist E.A."/>
            <person name="Lucas S.M."/>
            <person name="Mago R."/>
            <person name="Mauceli E."/>
            <person name="Morin E."/>
            <person name="Murat C."/>
            <person name="Pangilinan J.L."/>
            <person name="Park R."/>
            <person name="Pearson M."/>
            <person name="Quesneville H."/>
            <person name="Rouhier N."/>
            <person name="Sakthikumar S."/>
            <person name="Salamov A.A."/>
            <person name="Schmutz J."/>
            <person name="Selles B."/>
            <person name="Shapiro H."/>
            <person name="Tanguay P."/>
            <person name="Tuskan G.A."/>
            <person name="Henrissat B."/>
            <person name="Van de Peer Y."/>
            <person name="Rouze P."/>
            <person name="Ellis J.G."/>
            <person name="Dodds P.N."/>
            <person name="Schein J.E."/>
            <person name="Zhong S."/>
            <person name="Hamelin R.C."/>
            <person name="Grigoriev I.V."/>
            <person name="Szabo L.J."/>
            <person name="Martin F."/>
        </authorList>
    </citation>
    <scope>NUCLEOTIDE SEQUENCE [LARGE SCALE GENOMIC DNA]</scope>
    <source>
        <strain evidence="13">98AG31 / pathotype 3-4-7</strain>
    </source>
</reference>
<evidence type="ECO:0000256" key="9">
    <source>
        <dbReference type="SAM" id="MobiDB-lite"/>
    </source>
</evidence>
<dbReference type="InterPro" id="IPR003280">
    <property type="entry name" value="2pore_dom_K_chnl"/>
</dbReference>
<feature type="transmembrane region" description="Helical" evidence="10">
    <location>
        <begin position="121"/>
        <end position="145"/>
    </location>
</feature>
<evidence type="ECO:0000313" key="13">
    <source>
        <dbReference type="Proteomes" id="UP000001072"/>
    </source>
</evidence>
<dbReference type="Gene3D" id="1.10.287.70">
    <property type="match status" value="2"/>
</dbReference>
<evidence type="ECO:0000256" key="2">
    <source>
        <dbReference type="ARBA" id="ARBA00022448"/>
    </source>
</evidence>
<dbReference type="STRING" id="747676.F4RG55"/>
<evidence type="ECO:0000256" key="1">
    <source>
        <dbReference type="ARBA" id="ARBA00004141"/>
    </source>
</evidence>
<dbReference type="RefSeq" id="XP_007408137.1">
    <property type="nucleotide sequence ID" value="XM_007408075.1"/>
</dbReference>
<evidence type="ECO:0000256" key="4">
    <source>
        <dbReference type="ARBA" id="ARBA00022989"/>
    </source>
</evidence>
<evidence type="ECO:0000256" key="3">
    <source>
        <dbReference type="ARBA" id="ARBA00022692"/>
    </source>
</evidence>
<gene>
    <name evidence="12" type="ORF">MELLADRAFT_84751</name>
</gene>
<feature type="transmembrane region" description="Helical" evidence="10">
    <location>
        <begin position="88"/>
        <end position="109"/>
    </location>
</feature>
<dbReference type="SUPFAM" id="SSF81324">
    <property type="entry name" value="Voltage-gated potassium channels"/>
    <property type="match status" value="2"/>
</dbReference>
<feature type="transmembrane region" description="Helical" evidence="10">
    <location>
        <begin position="427"/>
        <end position="445"/>
    </location>
</feature>
<feature type="transmembrane region" description="Helical" evidence="10">
    <location>
        <begin position="199"/>
        <end position="221"/>
    </location>
</feature>
<dbReference type="PRINTS" id="PR01333">
    <property type="entry name" value="2POREKCHANEL"/>
</dbReference>
<dbReference type="HOGENOM" id="CLU_343907_0_0_1"/>
<dbReference type="GO" id="GO:0022841">
    <property type="term" value="F:potassium ion leak channel activity"/>
    <property type="evidence" value="ECO:0007669"/>
    <property type="project" value="TreeGrafter"/>
</dbReference>
<accession>F4RG55</accession>
<feature type="transmembrane region" description="Helical" evidence="10">
    <location>
        <begin position="457"/>
        <end position="478"/>
    </location>
</feature>
<keyword evidence="13" id="KW-1185">Reference proteome</keyword>
<evidence type="ECO:0000256" key="6">
    <source>
        <dbReference type="ARBA" id="ARBA00023136"/>
    </source>
</evidence>
<feature type="transmembrane region" description="Helical" evidence="10">
    <location>
        <begin position="157"/>
        <end position="178"/>
    </location>
</feature>
<dbReference type="InParanoid" id="F4RG55"/>
<dbReference type="InterPro" id="IPR013099">
    <property type="entry name" value="K_chnl_dom"/>
</dbReference>
<feature type="transmembrane region" description="Helical" evidence="10">
    <location>
        <begin position="47"/>
        <end position="68"/>
    </location>
</feature>
<keyword evidence="4 10" id="KW-1133">Transmembrane helix</keyword>
<dbReference type="Pfam" id="PF07885">
    <property type="entry name" value="Ion_trans_2"/>
    <property type="match status" value="2"/>
</dbReference>
<dbReference type="PANTHER" id="PTHR11003">
    <property type="entry name" value="POTASSIUM CHANNEL, SUBFAMILY K"/>
    <property type="match status" value="1"/>
</dbReference>
<dbReference type="GO" id="GO:0015271">
    <property type="term" value="F:outward rectifier potassium channel activity"/>
    <property type="evidence" value="ECO:0007669"/>
    <property type="project" value="TreeGrafter"/>
</dbReference>
<keyword evidence="3 8" id="KW-0812">Transmembrane</keyword>
<feature type="domain" description="Potassium channel" evidence="11">
    <location>
        <begin position="206"/>
        <end position="280"/>
    </location>
</feature>
<feature type="transmembrane region" description="Helical" evidence="10">
    <location>
        <begin position="403"/>
        <end position="421"/>
    </location>
</feature>
<evidence type="ECO:0000313" key="12">
    <source>
        <dbReference type="EMBL" id="EGG08551.1"/>
    </source>
</evidence>
<keyword evidence="7 8" id="KW-0407">Ion channel</keyword>
<evidence type="ECO:0000256" key="5">
    <source>
        <dbReference type="ARBA" id="ARBA00023065"/>
    </source>
</evidence>
<dbReference type="Proteomes" id="UP000001072">
    <property type="component" value="Unassembled WGS sequence"/>
</dbReference>
<evidence type="ECO:0000256" key="10">
    <source>
        <dbReference type="SAM" id="Phobius"/>
    </source>
</evidence>
<keyword evidence="5 8" id="KW-0406">Ion transport</keyword>
<name>F4RG55_MELLP</name>
<dbReference type="VEuPathDB" id="FungiDB:MELLADRAFT_84751"/>
<dbReference type="eggNOG" id="KOG1418">
    <property type="taxonomic scope" value="Eukaryota"/>
</dbReference>
<feature type="region of interest" description="Disordered" evidence="9">
    <location>
        <begin position="794"/>
        <end position="823"/>
    </location>
</feature>
<protein>
    <recommendedName>
        <fullName evidence="11">Potassium channel domain-containing protein</fullName>
    </recommendedName>
</protein>
<dbReference type="OrthoDB" id="297496at2759"/>
<feature type="compositionally biased region" description="Polar residues" evidence="9">
    <location>
        <begin position="795"/>
        <end position="812"/>
    </location>
</feature>
<dbReference type="GO" id="GO:0005886">
    <property type="term" value="C:plasma membrane"/>
    <property type="evidence" value="ECO:0007669"/>
    <property type="project" value="TreeGrafter"/>
</dbReference>
<sequence length="823" mass="92105">MGFLTAVGLASLIPRYTARRLFKRSKNRANTNQKDEPCHPRRKSHRWAPLFAGLTSPFSILLEIPALTEHFYKGPDQGVFTPDILPSTFLVTALVLSLISGFVANLALITRYFEHRPQISTLTAIGSLTIHDLINLSILIVSPIQLGTVRSDQSLGYGYWLLVASSIISVSCNTALIYDYCLVDNFRAKGSGLTNKQRSLVIACMALVMYIGFGALIFIFLTEDNIKFIDALYFCVCTVTTVGFGDVIPTNTGSRIFVFFFAIFGIITLGLTINTARETIIEGFESLWQTRRNAIFEFAREYRTARKAAKKRSSGVTTGLSVALMMSASVSGRNSCLSGAHSHNPPPSNRPLFSEADRKNYLLAHRLDTENTTSTSSMENVDNFKSFSERLLKQERREFQTKLVVAAVLFSCFWLIGSFVFKVTEGWNYGQALYFCYVAFLTLGYGDITVKTPAGRCFFIAWSLMGIASMTLLLSVLAEGWEAKYKRIINKKRRLNSHNFRLIRTKVTSQEDLENGPNQMQTVPLVPPIPVVLDSSPEDLPQRLIDTARGFFSHAQFWMEGKTGNPPPALSELMEQVGAIDGIEKFRDKGGLAERMMSEDRQKMLFLMSFARSLEVLINTAEETAEAMRVKIGEVDGVMRPLSPNSSNAHSNSHPEHNTSSLTFVEPYEVGASQVGSLIGVEERLEVIREDDEGVERPIDEKVNRHSANKSRNISENQDRTANIQPDRCQTRAEYNRGKVPDLLHRPYSIDDLILQTAPRLLNLRPYKPESSVLEYQVPDPSSELRHSNILLEGTSVNPPTTPSRLQSTLTDTEPESFDMCRL</sequence>
<dbReference type="GeneID" id="18933597"/>
<comment type="similarity">
    <text evidence="8">Belongs to the two pore domain potassium channel (TC 1.A.1.8) family.</text>
</comment>